<dbReference type="Pfam" id="PF12802">
    <property type="entry name" value="MarR_2"/>
    <property type="match status" value="1"/>
</dbReference>
<dbReference type="EMBL" id="JAKVTW010000004">
    <property type="protein sequence ID" value="MCH4811453.1"/>
    <property type="molecule type" value="Genomic_DNA"/>
</dbReference>
<dbReference type="SMART" id="SM00347">
    <property type="entry name" value="HTH_MARR"/>
    <property type="match status" value="1"/>
</dbReference>
<dbReference type="Gene3D" id="1.10.10.10">
    <property type="entry name" value="Winged helix-like DNA-binding domain superfamily/Winged helix DNA-binding domain"/>
    <property type="match status" value="1"/>
</dbReference>
<dbReference type="PANTHER" id="PTHR33164">
    <property type="entry name" value="TRANSCRIPTIONAL REGULATOR, MARR FAMILY"/>
    <property type="match status" value="1"/>
</dbReference>
<dbReference type="PROSITE" id="PS50995">
    <property type="entry name" value="HTH_MARR_2"/>
    <property type="match status" value="1"/>
</dbReference>
<keyword evidence="3" id="KW-1185">Reference proteome</keyword>
<sequence length="179" mass="20391">MLVSLDRLGADSIDPVKDMPMASEDDKSVENRLFFRLFQVSNILQKQTISEVGLTTVQWAVLGALSRKGFEEGISFNALTEYLVVSRQSLDGVLKRLERDAHVERIAHPDDKRARIILLTSQGRAFWESLQPRIHEFYRDGLGSFSFDETVSLLHYLNKLQHDLENTALNAKEETTETP</sequence>
<dbReference type="InterPro" id="IPR036390">
    <property type="entry name" value="WH_DNA-bd_sf"/>
</dbReference>
<organism evidence="2 3">
    <name type="scientific">Vreelandella neptunia</name>
    <dbReference type="NCBI Taxonomy" id="115551"/>
    <lineage>
        <taxon>Bacteria</taxon>
        <taxon>Pseudomonadati</taxon>
        <taxon>Pseudomonadota</taxon>
        <taxon>Gammaproteobacteria</taxon>
        <taxon>Oceanospirillales</taxon>
        <taxon>Halomonadaceae</taxon>
        <taxon>Vreelandella</taxon>
    </lineage>
</organism>
<dbReference type="InterPro" id="IPR039422">
    <property type="entry name" value="MarR/SlyA-like"/>
</dbReference>
<feature type="domain" description="HTH marR-type" evidence="1">
    <location>
        <begin position="30"/>
        <end position="162"/>
    </location>
</feature>
<dbReference type="InterPro" id="IPR036388">
    <property type="entry name" value="WH-like_DNA-bd_sf"/>
</dbReference>
<dbReference type="SUPFAM" id="SSF46785">
    <property type="entry name" value="Winged helix' DNA-binding domain"/>
    <property type="match status" value="1"/>
</dbReference>
<dbReference type="InterPro" id="IPR000835">
    <property type="entry name" value="HTH_MarR-typ"/>
</dbReference>
<accession>A0ABS9S5R2</accession>
<name>A0ABS9S5R2_9GAMM</name>
<protein>
    <submittedName>
        <fullName evidence="2">MarR family transcriptional regulator</fullName>
    </submittedName>
</protein>
<dbReference type="PANTHER" id="PTHR33164:SF13">
    <property type="entry name" value="4-HYDROXYPHENYLACETATE CATABOLISM PROTEIN"/>
    <property type="match status" value="1"/>
</dbReference>
<proteinExistence type="predicted"/>
<dbReference type="Proteomes" id="UP001320609">
    <property type="component" value="Unassembled WGS sequence"/>
</dbReference>
<gene>
    <name evidence="2" type="ORF">MLE19_08930</name>
</gene>
<dbReference type="RefSeq" id="WP_240717829.1">
    <property type="nucleotide sequence ID" value="NZ_JAKVTW010000004.1"/>
</dbReference>
<comment type="caution">
    <text evidence="2">The sequence shown here is derived from an EMBL/GenBank/DDBJ whole genome shotgun (WGS) entry which is preliminary data.</text>
</comment>
<evidence type="ECO:0000259" key="1">
    <source>
        <dbReference type="PROSITE" id="PS50995"/>
    </source>
</evidence>
<dbReference type="PRINTS" id="PR00598">
    <property type="entry name" value="HTHMARR"/>
</dbReference>
<reference evidence="2 3" key="1">
    <citation type="submission" date="2022-03" db="EMBL/GenBank/DDBJ databases">
        <title>Genomic signatures underlying metal tolerance in selected Arctic bacterial isolates.</title>
        <authorList>
            <person name="Thomas F.A."/>
            <person name="Venkatachalam S."/>
            <person name="Krishnan K.P."/>
        </authorList>
    </citation>
    <scope>NUCLEOTIDE SEQUENCE [LARGE SCALE GENOMIC DNA]</scope>
    <source>
        <strain evidence="2 3">HM116</strain>
    </source>
</reference>
<evidence type="ECO:0000313" key="3">
    <source>
        <dbReference type="Proteomes" id="UP001320609"/>
    </source>
</evidence>
<evidence type="ECO:0000313" key="2">
    <source>
        <dbReference type="EMBL" id="MCH4811453.1"/>
    </source>
</evidence>